<dbReference type="SUPFAM" id="SSF64518">
    <property type="entry name" value="Phase 1 flagellin"/>
    <property type="match status" value="1"/>
</dbReference>
<dbReference type="eggNOG" id="COG1344">
    <property type="taxonomic scope" value="Bacteria"/>
</dbReference>
<dbReference type="EMBL" id="BBMZ01000012">
    <property type="protein sequence ID" value="GAL58726.1"/>
    <property type="molecule type" value="Genomic_DNA"/>
</dbReference>
<dbReference type="Gene3D" id="1.20.1330.10">
    <property type="entry name" value="f41 fragment of flagellin, N-terminal domain"/>
    <property type="match status" value="1"/>
</dbReference>
<keyword evidence="7" id="KW-0966">Cell projection</keyword>
<dbReference type="PANTHER" id="PTHR42792:SF1">
    <property type="entry name" value="FLAGELLAR HOOK-ASSOCIATED PROTEIN 3"/>
    <property type="match status" value="1"/>
</dbReference>
<evidence type="ECO:0000256" key="5">
    <source>
        <dbReference type="ARBA" id="ARBA00023143"/>
    </source>
</evidence>
<evidence type="ECO:0000256" key="4">
    <source>
        <dbReference type="ARBA" id="ARBA00022525"/>
    </source>
</evidence>
<comment type="similarity">
    <text evidence="3">Belongs to the bacterial flagellin family.</text>
</comment>
<keyword evidence="5" id="KW-0975">Bacterial flagellum</keyword>
<dbReference type="InterPro" id="IPR001492">
    <property type="entry name" value="Flagellin"/>
</dbReference>
<reference evidence="7 8" key="1">
    <citation type="submission" date="2014-09" db="EMBL/GenBank/DDBJ databases">
        <title>Whole genome shotgun sequence of Escherichia vulneris NBRC 102420.</title>
        <authorList>
            <person name="Yoshida Y."/>
            <person name="Hosoyama A."/>
            <person name="Tsuchikane K."/>
            <person name="Ohji S."/>
            <person name="Ichikawa N."/>
            <person name="Kimura A."/>
            <person name="Yamazoe A."/>
            <person name="Ezaki T."/>
            <person name="Fujita N."/>
        </authorList>
    </citation>
    <scope>NUCLEOTIDE SEQUENCE [LARGE SCALE GENOMIC DNA]</scope>
    <source>
        <strain evidence="7 8">NBRC 102420</strain>
    </source>
</reference>
<gene>
    <name evidence="7" type="primary">flgL</name>
    <name evidence="7" type="ORF">EV102420_12_02330</name>
</gene>
<sequence>MRVSTQQSYTSMTSSFTELSGRLEHVITQMATGQRVILPSDDPIAATRINQLNSQQAAIAQYQSNINAVSGTLSQQESLLDGINNSMLAIRDDLLQAANGTTTPESLANLGQEIASLTQSMMASLNYQDGQGHYLFGGTKSDTPPVSYDDTDGDGEPDEYVYNGNSEHRTATVASGVEMETNVTASDMFGADLTVFNTLGDLAAELQDPTLDPADPQVQSDITHAIDTLDAASKSLNSAIASLGERQNTLTMLSDAQTSVADTNSELIGQLGDLDYGPATVTFTGLQMAMEATMKTYAKVSDLSLFNAI</sequence>
<evidence type="ECO:0000256" key="3">
    <source>
        <dbReference type="ARBA" id="ARBA00005709"/>
    </source>
</evidence>
<evidence type="ECO:0000256" key="2">
    <source>
        <dbReference type="ARBA" id="ARBA00004613"/>
    </source>
</evidence>
<dbReference type="Proteomes" id="UP000029462">
    <property type="component" value="Unassembled WGS sequence"/>
</dbReference>
<evidence type="ECO:0000313" key="8">
    <source>
        <dbReference type="Proteomes" id="UP000029462"/>
    </source>
</evidence>
<dbReference type="OrthoDB" id="9768249at2"/>
<dbReference type="GO" id="GO:0009424">
    <property type="term" value="C:bacterial-type flagellum hook"/>
    <property type="evidence" value="ECO:0007669"/>
    <property type="project" value="InterPro"/>
</dbReference>
<dbReference type="InterPro" id="IPR013384">
    <property type="entry name" value="Flagell_FlgL"/>
</dbReference>
<proteinExistence type="inferred from homology"/>
<dbReference type="Pfam" id="PF00669">
    <property type="entry name" value="Flagellin_N"/>
    <property type="match status" value="1"/>
</dbReference>
<dbReference type="GO" id="GO:0071973">
    <property type="term" value="P:bacterial-type flagellum-dependent cell motility"/>
    <property type="evidence" value="ECO:0007669"/>
    <property type="project" value="InterPro"/>
</dbReference>
<dbReference type="GO" id="GO:0005198">
    <property type="term" value="F:structural molecule activity"/>
    <property type="evidence" value="ECO:0007669"/>
    <property type="project" value="InterPro"/>
</dbReference>
<dbReference type="InterPro" id="IPR001029">
    <property type="entry name" value="Flagellin_N"/>
</dbReference>
<keyword evidence="4" id="KW-0964">Secreted</keyword>
<keyword evidence="7" id="KW-0282">Flagellum</keyword>
<protein>
    <submittedName>
        <fullName evidence="7">Flagellar hook-associated protein FlgL</fullName>
    </submittedName>
</protein>
<dbReference type="NCBIfam" id="TIGR02550">
    <property type="entry name" value="flagell_flgL"/>
    <property type="match status" value="1"/>
</dbReference>
<keyword evidence="8" id="KW-1185">Reference proteome</keyword>
<evidence type="ECO:0000259" key="6">
    <source>
        <dbReference type="Pfam" id="PF00669"/>
    </source>
</evidence>
<accession>A0A090V1M8</accession>
<keyword evidence="7" id="KW-0969">Cilium</keyword>
<feature type="domain" description="Flagellin N-terminal" evidence="6">
    <location>
        <begin position="3"/>
        <end position="140"/>
    </location>
</feature>
<name>A0A090V1M8_PSEVU</name>
<dbReference type="PANTHER" id="PTHR42792">
    <property type="entry name" value="FLAGELLIN"/>
    <property type="match status" value="1"/>
</dbReference>
<organism evidence="7 8">
    <name type="scientific">Pseudescherichia vulneris NBRC 102420</name>
    <dbReference type="NCBI Taxonomy" id="1115515"/>
    <lineage>
        <taxon>Bacteria</taxon>
        <taxon>Pseudomonadati</taxon>
        <taxon>Pseudomonadota</taxon>
        <taxon>Gammaproteobacteria</taxon>
        <taxon>Enterobacterales</taxon>
        <taxon>Enterobacteriaceae</taxon>
        <taxon>Pseudescherichia</taxon>
    </lineage>
</organism>
<dbReference type="GO" id="GO:0005576">
    <property type="term" value="C:extracellular region"/>
    <property type="evidence" value="ECO:0007669"/>
    <property type="project" value="UniProtKB-SubCell"/>
</dbReference>
<dbReference type="STRING" id="1115515.EV102420_12_02330"/>
<dbReference type="RefSeq" id="WP_042391899.1">
    <property type="nucleotide sequence ID" value="NZ_BBMZ01000012.1"/>
</dbReference>
<comment type="caution">
    <text evidence="7">The sequence shown here is derived from an EMBL/GenBank/DDBJ whole genome shotgun (WGS) entry which is preliminary data.</text>
</comment>
<evidence type="ECO:0000313" key="7">
    <source>
        <dbReference type="EMBL" id="GAL58726.1"/>
    </source>
</evidence>
<comment type="subcellular location">
    <subcellularLocation>
        <location evidence="1">Bacterial flagellum</location>
    </subcellularLocation>
    <subcellularLocation>
        <location evidence="2">Secreted</location>
    </subcellularLocation>
</comment>
<evidence type="ECO:0000256" key="1">
    <source>
        <dbReference type="ARBA" id="ARBA00004365"/>
    </source>
</evidence>
<dbReference type="AlphaFoldDB" id="A0A090V1M8"/>